<reference evidence="2" key="1">
    <citation type="journal article" date="2014" name="BMC Genomics">
        <title>Characterizing the developmental transcriptome of the oriental fruit fly, Bactrocera dorsalis (Diptera: Tephritidae) through comparative genomic analysis with Drosophila melanogaster utilizing modENCODE datasets.</title>
        <authorList>
            <person name="Geib S.M."/>
            <person name="Calla B."/>
            <person name="Hall B."/>
            <person name="Hou S."/>
            <person name="Manoukis N.C."/>
        </authorList>
    </citation>
    <scope>NUCLEOTIDE SEQUENCE</scope>
    <source>
        <strain evidence="2">Punador</strain>
    </source>
</reference>
<dbReference type="AlphaFoldDB" id="A0A034VTG4"/>
<keyword evidence="1" id="KW-0812">Transmembrane</keyword>
<dbReference type="EMBL" id="GAKP01014119">
    <property type="protein sequence ID" value="JAC44833.1"/>
    <property type="molecule type" value="Transcribed_RNA"/>
</dbReference>
<keyword evidence="1" id="KW-1133">Transmembrane helix</keyword>
<accession>A0A034VTG4</accession>
<name>A0A034VTG4_BACDO</name>
<proteinExistence type="predicted"/>
<organism evidence="2">
    <name type="scientific">Bactrocera dorsalis</name>
    <name type="common">Oriental fruit fly</name>
    <name type="synonym">Dacus dorsalis</name>
    <dbReference type="NCBI Taxonomy" id="27457"/>
    <lineage>
        <taxon>Eukaryota</taxon>
        <taxon>Metazoa</taxon>
        <taxon>Ecdysozoa</taxon>
        <taxon>Arthropoda</taxon>
        <taxon>Hexapoda</taxon>
        <taxon>Insecta</taxon>
        <taxon>Pterygota</taxon>
        <taxon>Neoptera</taxon>
        <taxon>Endopterygota</taxon>
        <taxon>Diptera</taxon>
        <taxon>Brachycera</taxon>
        <taxon>Muscomorpha</taxon>
        <taxon>Tephritoidea</taxon>
        <taxon>Tephritidae</taxon>
        <taxon>Bactrocera</taxon>
        <taxon>Bactrocera</taxon>
    </lineage>
</organism>
<evidence type="ECO:0000313" key="2">
    <source>
        <dbReference type="EMBL" id="JAC44833.1"/>
    </source>
</evidence>
<evidence type="ECO:0000256" key="1">
    <source>
        <dbReference type="SAM" id="Phobius"/>
    </source>
</evidence>
<sequence>MLLRRLTEALELGTSSFALVTGDNSELLFVQVLLLLLLFLLFVLPPSPIERRKRKENERFSIVPILAATLLQFTYEPIGCLQVCCMCAGWQVFKNSAQTFNGRRFLYVVPQPQDLWL</sequence>
<feature type="transmembrane region" description="Helical" evidence="1">
    <location>
        <begin position="27"/>
        <end position="45"/>
    </location>
</feature>
<keyword evidence="1" id="KW-0472">Membrane</keyword>
<protein>
    <submittedName>
        <fullName evidence="2">Uncharacterized protein</fullName>
    </submittedName>
</protein>